<name>A0A285TPX4_9HYPH</name>
<dbReference type="AlphaFoldDB" id="A0A285TPX4"/>
<dbReference type="OrthoDB" id="9768004at2"/>
<dbReference type="InterPro" id="IPR005532">
    <property type="entry name" value="SUMF_dom"/>
</dbReference>
<dbReference type="PANTHER" id="PTHR23150:SF19">
    <property type="entry name" value="FORMYLGLYCINE-GENERATING ENZYME"/>
    <property type="match status" value="1"/>
</dbReference>
<evidence type="ECO:0000313" key="3">
    <source>
        <dbReference type="EMBL" id="SOC25272.1"/>
    </source>
</evidence>
<dbReference type="InterPro" id="IPR042095">
    <property type="entry name" value="SUMF_sf"/>
</dbReference>
<feature type="domain" description="Sulfatase-modifying factor enzyme-like" evidence="2">
    <location>
        <begin position="51"/>
        <end position="269"/>
    </location>
</feature>
<evidence type="ECO:0000313" key="4">
    <source>
        <dbReference type="Proteomes" id="UP000219331"/>
    </source>
</evidence>
<dbReference type="Pfam" id="PF03781">
    <property type="entry name" value="FGE-sulfatase"/>
    <property type="match status" value="1"/>
</dbReference>
<accession>A0A285TPX4</accession>
<organism evidence="3 4">
    <name type="scientific">Stappia indica</name>
    <dbReference type="NCBI Taxonomy" id="538381"/>
    <lineage>
        <taxon>Bacteria</taxon>
        <taxon>Pseudomonadati</taxon>
        <taxon>Pseudomonadota</taxon>
        <taxon>Alphaproteobacteria</taxon>
        <taxon>Hyphomicrobiales</taxon>
        <taxon>Stappiaceae</taxon>
        <taxon>Stappia</taxon>
    </lineage>
</organism>
<dbReference type="Proteomes" id="UP000219331">
    <property type="component" value="Unassembled WGS sequence"/>
</dbReference>
<proteinExistence type="predicted"/>
<keyword evidence="1" id="KW-0732">Signal</keyword>
<dbReference type="InterPro" id="IPR051043">
    <property type="entry name" value="Sulfatase_Mod_Factor_Kinase"/>
</dbReference>
<dbReference type="InterPro" id="IPR016187">
    <property type="entry name" value="CTDL_fold"/>
</dbReference>
<reference evidence="3 4" key="1">
    <citation type="submission" date="2017-08" db="EMBL/GenBank/DDBJ databases">
        <authorList>
            <person name="de Groot N.N."/>
        </authorList>
    </citation>
    <scope>NUCLEOTIDE SEQUENCE [LARGE SCALE GENOMIC DNA]</scope>
    <source>
        <strain evidence="3 4">USBA 352</strain>
    </source>
</reference>
<feature type="chain" id="PRO_5012018427" evidence="1">
    <location>
        <begin position="25"/>
        <end position="284"/>
    </location>
</feature>
<dbReference type="PANTHER" id="PTHR23150">
    <property type="entry name" value="SULFATASE MODIFYING FACTOR 1, 2"/>
    <property type="match status" value="1"/>
</dbReference>
<dbReference type="RefSeq" id="WP_097176436.1">
    <property type="nucleotide sequence ID" value="NZ_OBML01000014.1"/>
</dbReference>
<feature type="signal peptide" evidence="1">
    <location>
        <begin position="1"/>
        <end position="24"/>
    </location>
</feature>
<protein>
    <submittedName>
        <fullName evidence="3">Formylglycine-generating enzyme, required for sulfatase activity, contains SUMF1/FGE domain</fullName>
    </submittedName>
</protein>
<dbReference type="EMBL" id="OBML01000014">
    <property type="protein sequence ID" value="SOC25272.1"/>
    <property type="molecule type" value="Genomic_DNA"/>
</dbReference>
<evidence type="ECO:0000256" key="1">
    <source>
        <dbReference type="SAM" id="SignalP"/>
    </source>
</evidence>
<dbReference type="GO" id="GO:0120147">
    <property type="term" value="F:formylglycine-generating oxidase activity"/>
    <property type="evidence" value="ECO:0007669"/>
    <property type="project" value="TreeGrafter"/>
</dbReference>
<keyword evidence="4" id="KW-1185">Reference proteome</keyword>
<sequence>MFAKGKTTLLPLVAVLSLPFVAGAALPGASDPASLPELVRIEESTITYRLPGEYLVGRTATNAPLEKISLARPFEIMRRQVTAGEYGRCVEAGGCLALDTPQDAGMPVVGVNWYDAAAYAAWFSRETGETWRLPTDREWSLAAGSRYRDDALTDIADAQDPSRRWIALYEAETARGADIDPTPRPVGHFGSNEHGLFDMGGNVWEWTDSCYLRHRFDPVTDAESVVENCGIRIAQGSHRAYMTTFFRDPKAGACSVGIPPANLGIRLVRDEPGALQLLKTWIGL</sequence>
<evidence type="ECO:0000259" key="2">
    <source>
        <dbReference type="Pfam" id="PF03781"/>
    </source>
</evidence>
<dbReference type="SUPFAM" id="SSF56436">
    <property type="entry name" value="C-type lectin-like"/>
    <property type="match status" value="1"/>
</dbReference>
<dbReference type="Gene3D" id="3.90.1580.10">
    <property type="entry name" value="paralog of FGE (formylglycine-generating enzyme)"/>
    <property type="match status" value="1"/>
</dbReference>
<dbReference type="STRING" id="538381.GCA_001696535_00415"/>
<gene>
    <name evidence="3" type="ORF">SAMN05421512_11424</name>
</gene>